<gene>
    <name evidence="4" type="ORF">GEV33_010487</name>
</gene>
<accession>A0A8J6LAL9</accession>
<dbReference type="PANTHER" id="PTHR24260:SF136">
    <property type="entry name" value="GH08193P-RELATED"/>
    <property type="match status" value="1"/>
</dbReference>
<dbReference type="FunFam" id="2.40.10.10:FF:000068">
    <property type="entry name" value="transmembrane protease serine 2"/>
    <property type="match status" value="1"/>
</dbReference>
<dbReference type="GO" id="GO:0006508">
    <property type="term" value="P:proteolysis"/>
    <property type="evidence" value="ECO:0007669"/>
    <property type="project" value="InterPro"/>
</dbReference>
<organism evidence="4 5">
    <name type="scientific">Tenebrio molitor</name>
    <name type="common">Yellow mealworm beetle</name>
    <dbReference type="NCBI Taxonomy" id="7067"/>
    <lineage>
        <taxon>Eukaryota</taxon>
        <taxon>Metazoa</taxon>
        <taxon>Ecdysozoa</taxon>
        <taxon>Arthropoda</taxon>
        <taxon>Hexapoda</taxon>
        <taxon>Insecta</taxon>
        <taxon>Pterygota</taxon>
        <taxon>Neoptera</taxon>
        <taxon>Endopterygota</taxon>
        <taxon>Coleoptera</taxon>
        <taxon>Polyphaga</taxon>
        <taxon>Cucujiformia</taxon>
        <taxon>Tenebrionidae</taxon>
        <taxon>Tenebrio</taxon>
    </lineage>
</organism>
<comment type="caution">
    <text evidence="4">The sequence shown here is derived from an EMBL/GenBank/DDBJ whole genome shotgun (WGS) entry which is preliminary data.</text>
</comment>
<dbReference type="InterPro" id="IPR051333">
    <property type="entry name" value="CLIP_Serine_Protease"/>
</dbReference>
<evidence type="ECO:0000256" key="1">
    <source>
        <dbReference type="ARBA" id="ARBA00023157"/>
    </source>
</evidence>
<dbReference type="EMBL" id="JABDTM020026152">
    <property type="protein sequence ID" value="KAH0812303.1"/>
    <property type="molecule type" value="Genomic_DNA"/>
</dbReference>
<keyword evidence="1" id="KW-1015">Disulfide bond</keyword>
<evidence type="ECO:0000259" key="3">
    <source>
        <dbReference type="PROSITE" id="PS50240"/>
    </source>
</evidence>
<evidence type="ECO:0000313" key="5">
    <source>
        <dbReference type="Proteomes" id="UP000719412"/>
    </source>
</evidence>
<dbReference type="InterPro" id="IPR001254">
    <property type="entry name" value="Trypsin_dom"/>
</dbReference>
<protein>
    <recommendedName>
        <fullName evidence="3">Peptidase S1 domain-containing protein</fullName>
    </recommendedName>
</protein>
<evidence type="ECO:0000313" key="4">
    <source>
        <dbReference type="EMBL" id="KAH0812303.1"/>
    </source>
</evidence>
<dbReference type="PRINTS" id="PR00722">
    <property type="entry name" value="CHYMOTRYPSIN"/>
</dbReference>
<name>A0A8J6LAL9_TENMO</name>
<dbReference type="PROSITE" id="PS00135">
    <property type="entry name" value="TRYPSIN_SER"/>
    <property type="match status" value="1"/>
</dbReference>
<dbReference type="SMART" id="SM00020">
    <property type="entry name" value="Tryp_SPc"/>
    <property type="match status" value="1"/>
</dbReference>
<evidence type="ECO:0000256" key="2">
    <source>
        <dbReference type="SAM" id="SignalP"/>
    </source>
</evidence>
<feature type="chain" id="PRO_5035316790" description="Peptidase S1 domain-containing protein" evidence="2">
    <location>
        <begin position="16"/>
        <end position="267"/>
    </location>
</feature>
<dbReference type="SUPFAM" id="SSF50494">
    <property type="entry name" value="Trypsin-like serine proteases"/>
    <property type="match status" value="1"/>
</dbReference>
<proteinExistence type="predicted"/>
<dbReference type="Proteomes" id="UP000719412">
    <property type="component" value="Unassembled WGS sequence"/>
</dbReference>
<feature type="domain" description="Peptidase S1" evidence="3">
    <location>
        <begin position="33"/>
        <end position="265"/>
    </location>
</feature>
<reference evidence="4" key="2">
    <citation type="submission" date="2021-08" db="EMBL/GenBank/DDBJ databases">
        <authorList>
            <person name="Eriksson T."/>
        </authorList>
    </citation>
    <scope>NUCLEOTIDE SEQUENCE</scope>
    <source>
        <strain evidence="4">Stoneville</strain>
        <tissue evidence="4">Whole head</tissue>
    </source>
</reference>
<dbReference type="InterPro" id="IPR009003">
    <property type="entry name" value="Peptidase_S1_PA"/>
</dbReference>
<feature type="signal peptide" evidence="2">
    <location>
        <begin position="1"/>
        <end position="15"/>
    </location>
</feature>
<dbReference type="InterPro" id="IPR043504">
    <property type="entry name" value="Peptidase_S1_PA_chymotrypsin"/>
</dbReference>
<dbReference type="CDD" id="cd00190">
    <property type="entry name" value="Tryp_SPc"/>
    <property type="match status" value="1"/>
</dbReference>
<dbReference type="AlphaFoldDB" id="A0A8J6LAL9"/>
<dbReference type="PROSITE" id="PS50240">
    <property type="entry name" value="TRYPSIN_DOM"/>
    <property type="match status" value="1"/>
</dbReference>
<dbReference type="GO" id="GO:0004252">
    <property type="term" value="F:serine-type endopeptidase activity"/>
    <property type="evidence" value="ECO:0007669"/>
    <property type="project" value="InterPro"/>
</dbReference>
<dbReference type="PANTHER" id="PTHR24260">
    <property type="match status" value="1"/>
</dbReference>
<reference evidence="4" key="1">
    <citation type="journal article" date="2020" name="J Insects Food Feed">
        <title>The yellow mealworm (Tenebrio molitor) genome: a resource for the emerging insects as food and feed industry.</title>
        <authorList>
            <person name="Eriksson T."/>
            <person name="Andere A."/>
            <person name="Kelstrup H."/>
            <person name="Emery V."/>
            <person name="Picard C."/>
        </authorList>
    </citation>
    <scope>NUCLEOTIDE SEQUENCE</scope>
    <source>
        <strain evidence="4">Stoneville</strain>
        <tissue evidence="4">Whole head</tissue>
    </source>
</reference>
<dbReference type="Pfam" id="PF00089">
    <property type="entry name" value="Trypsin"/>
    <property type="match status" value="1"/>
</dbReference>
<keyword evidence="2" id="KW-0732">Signal</keyword>
<keyword evidence="5" id="KW-1185">Reference proteome</keyword>
<dbReference type="InterPro" id="IPR001314">
    <property type="entry name" value="Peptidase_S1A"/>
</dbReference>
<dbReference type="Gene3D" id="2.40.10.10">
    <property type="entry name" value="Trypsin-like serine proteases"/>
    <property type="match status" value="2"/>
</dbReference>
<sequence length="267" mass="28725">MKLFILILSVVSVLALPGAKQPIHLKKSIGGRIIGGDIARSGQFPFAAAIYTTTVDGNFFCGGTLVTDQWILTAGQCVDGVRIFTIHLGSNSLQGSDPYAVKVSADTYVLHPDYNIATLDNDIGLIWLREPVPFSDYLKPVDFLPFAEISPSSSAMAIGWGQVGDEDPGIVDELQWVYVTSLSNPECRIVYGSQITDSMVCVDGNYNEGTCKGDSGSPLVQIISRGHTVVVGVSSFISQNGCESTDPSGFTRVYPYNDWIKNVTGKT</sequence>
<dbReference type="InterPro" id="IPR033116">
    <property type="entry name" value="TRYPSIN_SER"/>
</dbReference>